<proteinExistence type="predicted"/>
<reference evidence="2" key="1">
    <citation type="submission" date="2019-12" db="EMBL/GenBank/DDBJ databases">
        <title>Genome sequencing and annotation of Brassica cretica.</title>
        <authorList>
            <person name="Studholme D.J."/>
            <person name="Sarris P.F."/>
        </authorList>
    </citation>
    <scope>NUCLEOTIDE SEQUENCE</scope>
    <source>
        <strain evidence="2">PFS-102/07</strain>
        <tissue evidence="2">Leaf</tissue>
    </source>
</reference>
<protein>
    <submittedName>
        <fullName evidence="2">Uncharacterized protein</fullName>
    </submittedName>
</protein>
<sequence length="250" mass="27957">MLGVASLGFGQSLVVFDVVFPVVGLPSIVFARIGFQDLVFGDLTSMLSFITRRRFHGLLILLRLPFLMLFYLVAAFITVHISVVSGVKLKLWFLGAYFPFSLSRFVSLVSLLPLVQACVFLLRVTLAFQWLFFLWHAFLCLITLLCVRRLLCLRFYPSNILQPLLVMAKILYGKVSIAFGDRSTAMEDGEYASTLAMPELWNRLQGADCNDKGIPGVVKLRNKIGEDIDAANLFLGLQNHPCATNAQPVF</sequence>
<keyword evidence="1" id="KW-0812">Transmembrane</keyword>
<keyword evidence="1" id="KW-0472">Membrane</keyword>
<evidence type="ECO:0000256" key="1">
    <source>
        <dbReference type="SAM" id="Phobius"/>
    </source>
</evidence>
<keyword evidence="1" id="KW-1133">Transmembrane helix</keyword>
<accession>A0A8S9IPY0</accession>
<feature type="transmembrane region" description="Helical" evidence="1">
    <location>
        <begin position="55"/>
        <end position="79"/>
    </location>
</feature>
<name>A0A8S9IPY0_BRACR</name>
<dbReference type="EMBL" id="QGKY02001015">
    <property type="protein sequence ID" value="KAF2571463.1"/>
    <property type="molecule type" value="Genomic_DNA"/>
</dbReference>
<dbReference type="AlphaFoldDB" id="A0A8S9IPY0"/>
<gene>
    <name evidence="2" type="ORF">F2Q70_00000602</name>
</gene>
<comment type="caution">
    <text evidence="2">The sequence shown here is derived from an EMBL/GenBank/DDBJ whole genome shotgun (WGS) entry which is preliminary data.</text>
</comment>
<organism evidence="2">
    <name type="scientific">Brassica cretica</name>
    <name type="common">Mustard</name>
    <dbReference type="NCBI Taxonomy" id="69181"/>
    <lineage>
        <taxon>Eukaryota</taxon>
        <taxon>Viridiplantae</taxon>
        <taxon>Streptophyta</taxon>
        <taxon>Embryophyta</taxon>
        <taxon>Tracheophyta</taxon>
        <taxon>Spermatophyta</taxon>
        <taxon>Magnoliopsida</taxon>
        <taxon>eudicotyledons</taxon>
        <taxon>Gunneridae</taxon>
        <taxon>Pentapetalae</taxon>
        <taxon>rosids</taxon>
        <taxon>malvids</taxon>
        <taxon>Brassicales</taxon>
        <taxon>Brassicaceae</taxon>
        <taxon>Brassiceae</taxon>
        <taxon>Brassica</taxon>
    </lineage>
</organism>
<feature type="transmembrane region" description="Helical" evidence="1">
    <location>
        <begin position="91"/>
        <end position="115"/>
    </location>
</feature>
<feature type="transmembrane region" description="Helical" evidence="1">
    <location>
        <begin position="127"/>
        <end position="147"/>
    </location>
</feature>
<evidence type="ECO:0000313" key="2">
    <source>
        <dbReference type="EMBL" id="KAF2571463.1"/>
    </source>
</evidence>
<feature type="transmembrane region" description="Helical" evidence="1">
    <location>
        <begin position="12"/>
        <end position="35"/>
    </location>
</feature>